<dbReference type="AlphaFoldDB" id="A0A835P839"/>
<feature type="compositionally biased region" description="Acidic residues" evidence="1">
    <location>
        <begin position="33"/>
        <end position="47"/>
    </location>
</feature>
<sequence>CSFAATHYKTDLTSRKTNDKSRMIQEELTKMADEDEEGESGEEEDAVKEEATRPTGKKVKA</sequence>
<dbReference type="EMBL" id="JADCNM010000474">
    <property type="protein sequence ID" value="KAG0447256.1"/>
    <property type="molecule type" value="Genomic_DNA"/>
</dbReference>
<evidence type="ECO:0000313" key="3">
    <source>
        <dbReference type="Proteomes" id="UP000639772"/>
    </source>
</evidence>
<reference evidence="2 3" key="1">
    <citation type="journal article" date="2020" name="Nat. Food">
        <title>A phased Vanilla planifolia genome enables genetic improvement of flavour and production.</title>
        <authorList>
            <person name="Hasing T."/>
            <person name="Tang H."/>
            <person name="Brym M."/>
            <person name="Khazi F."/>
            <person name="Huang T."/>
            <person name="Chambers A.H."/>
        </authorList>
    </citation>
    <scope>NUCLEOTIDE SEQUENCE [LARGE SCALE GENOMIC DNA]</scope>
    <source>
        <tissue evidence="2">Leaf</tissue>
    </source>
</reference>
<evidence type="ECO:0000256" key="1">
    <source>
        <dbReference type="SAM" id="MobiDB-lite"/>
    </source>
</evidence>
<gene>
    <name evidence="2" type="ORF">HPP92_028399</name>
</gene>
<evidence type="ECO:0000313" key="2">
    <source>
        <dbReference type="EMBL" id="KAG0447256.1"/>
    </source>
</evidence>
<dbReference type="Proteomes" id="UP000639772">
    <property type="component" value="Unassembled WGS sequence"/>
</dbReference>
<feature type="compositionally biased region" description="Basic and acidic residues" evidence="1">
    <location>
        <begin position="8"/>
        <end position="32"/>
    </location>
</feature>
<organism evidence="2 3">
    <name type="scientific">Vanilla planifolia</name>
    <name type="common">Vanilla</name>
    <dbReference type="NCBI Taxonomy" id="51239"/>
    <lineage>
        <taxon>Eukaryota</taxon>
        <taxon>Viridiplantae</taxon>
        <taxon>Streptophyta</taxon>
        <taxon>Embryophyta</taxon>
        <taxon>Tracheophyta</taxon>
        <taxon>Spermatophyta</taxon>
        <taxon>Magnoliopsida</taxon>
        <taxon>Liliopsida</taxon>
        <taxon>Asparagales</taxon>
        <taxon>Orchidaceae</taxon>
        <taxon>Vanilloideae</taxon>
        <taxon>Vanilleae</taxon>
        <taxon>Vanilla</taxon>
    </lineage>
</organism>
<protein>
    <submittedName>
        <fullName evidence="2">Uncharacterized protein</fullName>
    </submittedName>
</protein>
<accession>A0A835P839</accession>
<proteinExistence type="predicted"/>
<name>A0A835P839_VANPL</name>
<feature type="region of interest" description="Disordered" evidence="1">
    <location>
        <begin position="1"/>
        <end position="61"/>
    </location>
</feature>
<comment type="caution">
    <text evidence="2">The sequence shown here is derived from an EMBL/GenBank/DDBJ whole genome shotgun (WGS) entry which is preliminary data.</text>
</comment>
<feature type="non-terminal residue" evidence="2">
    <location>
        <position position="1"/>
    </location>
</feature>